<evidence type="ECO:0000313" key="3">
    <source>
        <dbReference type="Proteomes" id="UP001597641"/>
    </source>
</evidence>
<organism evidence="2 3">
    <name type="scientific">Pontibacter toksunensis</name>
    <dbReference type="NCBI Taxonomy" id="1332631"/>
    <lineage>
        <taxon>Bacteria</taxon>
        <taxon>Pseudomonadati</taxon>
        <taxon>Bacteroidota</taxon>
        <taxon>Cytophagia</taxon>
        <taxon>Cytophagales</taxon>
        <taxon>Hymenobacteraceae</taxon>
        <taxon>Pontibacter</taxon>
    </lineage>
</organism>
<protein>
    <submittedName>
        <fullName evidence="2">DUF5872 domain-containing protein</fullName>
    </submittedName>
</protein>
<dbReference type="EMBL" id="JBHUOX010000012">
    <property type="protein sequence ID" value="MFD3001869.1"/>
    <property type="molecule type" value="Genomic_DNA"/>
</dbReference>
<name>A0ABW6BY18_9BACT</name>
<feature type="region of interest" description="Disordered" evidence="1">
    <location>
        <begin position="156"/>
        <end position="177"/>
    </location>
</feature>
<reference evidence="3" key="1">
    <citation type="journal article" date="2019" name="Int. J. Syst. Evol. Microbiol.">
        <title>The Global Catalogue of Microorganisms (GCM) 10K type strain sequencing project: providing services to taxonomists for standard genome sequencing and annotation.</title>
        <authorList>
            <consortium name="The Broad Institute Genomics Platform"/>
            <consortium name="The Broad Institute Genome Sequencing Center for Infectious Disease"/>
            <person name="Wu L."/>
            <person name="Ma J."/>
        </authorList>
    </citation>
    <scope>NUCLEOTIDE SEQUENCE [LARGE SCALE GENOMIC DNA]</scope>
    <source>
        <strain evidence="3">KCTC 23984</strain>
    </source>
</reference>
<sequence>MTKSRNDAQYTRPELRERIKDELMASDKGGKKGQWSARKSQLLVKEYEKQGGGYKGDKDEEAKSLEKWTEEDWQTKEGDADARHDGKTSRYLPKEVWEKLSEEEKKEAEQKKAKGSKKGDQHVAYTPAVKRALKAVKKEQDNTPTKAELMKEAQKLDISGRSKMNKAELKKAVKAEK</sequence>
<dbReference type="RefSeq" id="WP_377486551.1">
    <property type="nucleotide sequence ID" value="NZ_JBHUOX010000012.1"/>
</dbReference>
<feature type="compositionally biased region" description="Basic and acidic residues" evidence="1">
    <location>
        <begin position="13"/>
        <end position="30"/>
    </location>
</feature>
<feature type="region of interest" description="Disordered" evidence="1">
    <location>
        <begin position="1"/>
        <end position="127"/>
    </location>
</feature>
<comment type="caution">
    <text evidence="2">The sequence shown here is derived from an EMBL/GenBank/DDBJ whole genome shotgun (WGS) entry which is preliminary data.</text>
</comment>
<keyword evidence="3" id="KW-1185">Reference proteome</keyword>
<gene>
    <name evidence="2" type="ORF">ACFS7Z_15960</name>
</gene>
<dbReference type="Proteomes" id="UP001597641">
    <property type="component" value="Unassembled WGS sequence"/>
</dbReference>
<proteinExistence type="predicted"/>
<evidence type="ECO:0000313" key="2">
    <source>
        <dbReference type="EMBL" id="MFD3001869.1"/>
    </source>
</evidence>
<accession>A0ABW6BY18</accession>
<feature type="compositionally biased region" description="Basic and acidic residues" evidence="1">
    <location>
        <begin position="45"/>
        <end position="121"/>
    </location>
</feature>
<evidence type="ECO:0000256" key="1">
    <source>
        <dbReference type="SAM" id="MobiDB-lite"/>
    </source>
</evidence>